<dbReference type="OrthoDB" id="769518at2759"/>
<sequence length="400" mass="43757">MGRRKIHVEKIGNLHARQICFSKRRKGLFSKATELCNQGGGEVAIVIFSSAGNLYCYGWPRVDSVVRRYFKRRFASATADSGSRQWWDAPVEGLELHELEVLHAMLGELKEKAEKRAAQLLIEGGGDDMSTGKASEDHHQSSLPVRLVQRRIEQQARVDDPLSDSKLARSPLDSERISLSSETTLAAEKEMGGRQWEGDAEVRGEEERRRADEQMAGLARKGMARSRVGERRAGDEQIAGQACRGMAGSRGRAARERRADREGGVLGNGGVTWASGARATSRPRGWRIGTLLPFDHFLSPFPLDPCHRRPPPPLHATPSVLSPPPRSAAPMTRSHLTTSSPITSAPPAVAAAGVVGGRREMEMEVTTAVSLDVPIDALLEEKLHVSGPFPSRRPPISQQI</sequence>
<keyword evidence="3" id="KW-0238">DNA-binding</keyword>
<feature type="domain" description="MADS-box" evidence="7">
    <location>
        <begin position="1"/>
        <end position="61"/>
    </location>
</feature>
<evidence type="ECO:0000256" key="4">
    <source>
        <dbReference type="ARBA" id="ARBA00023163"/>
    </source>
</evidence>
<proteinExistence type="predicted"/>
<evidence type="ECO:0000313" key="9">
    <source>
        <dbReference type="Proteomes" id="UP000652761"/>
    </source>
</evidence>
<evidence type="ECO:0000256" key="1">
    <source>
        <dbReference type="ARBA" id="ARBA00004123"/>
    </source>
</evidence>
<evidence type="ECO:0000259" key="7">
    <source>
        <dbReference type="PROSITE" id="PS50066"/>
    </source>
</evidence>
<feature type="compositionally biased region" description="Basic and acidic residues" evidence="6">
    <location>
        <begin position="187"/>
        <end position="213"/>
    </location>
</feature>
<dbReference type="PANTHER" id="PTHR11945">
    <property type="entry name" value="MADS BOX PROTEIN"/>
    <property type="match status" value="1"/>
</dbReference>
<protein>
    <recommendedName>
        <fullName evidence="7">MADS-box domain-containing protein</fullName>
    </recommendedName>
</protein>
<dbReference type="AlphaFoldDB" id="A0A843UPN6"/>
<dbReference type="GO" id="GO:0000978">
    <property type="term" value="F:RNA polymerase II cis-regulatory region sequence-specific DNA binding"/>
    <property type="evidence" value="ECO:0007669"/>
    <property type="project" value="TreeGrafter"/>
</dbReference>
<comment type="subcellular location">
    <subcellularLocation>
        <location evidence="1">Nucleus</location>
    </subcellularLocation>
</comment>
<organism evidence="8 9">
    <name type="scientific">Colocasia esculenta</name>
    <name type="common">Wild taro</name>
    <name type="synonym">Arum esculentum</name>
    <dbReference type="NCBI Taxonomy" id="4460"/>
    <lineage>
        <taxon>Eukaryota</taxon>
        <taxon>Viridiplantae</taxon>
        <taxon>Streptophyta</taxon>
        <taxon>Embryophyta</taxon>
        <taxon>Tracheophyta</taxon>
        <taxon>Spermatophyta</taxon>
        <taxon>Magnoliopsida</taxon>
        <taxon>Liliopsida</taxon>
        <taxon>Araceae</taxon>
        <taxon>Aroideae</taxon>
        <taxon>Colocasieae</taxon>
        <taxon>Colocasia</taxon>
    </lineage>
</organism>
<name>A0A843UPN6_COLES</name>
<dbReference type="GO" id="GO:0000981">
    <property type="term" value="F:DNA-binding transcription factor activity, RNA polymerase II-specific"/>
    <property type="evidence" value="ECO:0007669"/>
    <property type="project" value="TreeGrafter"/>
</dbReference>
<keyword evidence="9" id="KW-1185">Reference proteome</keyword>
<feature type="compositionally biased region" description="Basic and acidic residues" evidence="6">
    <location>
        <begin position="150"/>
        <end position="160"/>
    </location>
</feature>
<comment type="caution">
    <text evidence="8">The sequence shown here is derived from an EMBL/GenBank/DDBJ whole genome shotgun (WGS) entry which is preliminary data.</text>
</comment>
<dbReference type="EMBL" id="NMUH01000829">
    <property type="protein sequence ID" value="MQL85448.1"/>
    <property type="molecule type" value="Genomic_DNA"/>
</dbReference>
<evidence type="ECO:0000256" key="6">
    <source>
        <dbReference type="SAM" id="MobiDB-lite"/>
    </source>
</evidence>
<dbReference type="PROSITE" id="PS50066">
    <property type="entry name" value="MADS_BOX_2"/>
    <property type="match status" value="1"/>
</dbReference>
<dbReference type="Pfam" id="PF00319">
    <property type="entry name" value="SRF-TF"/>
    <property type="match status" value="1"/>
</dbReference>
<evidence type="ECO:0000256" key="5">
    <source>
        <dbReference type="ARBA" id="ARBA00023242"/>
    </source>
</evidence>
<dbReference type="GO" id="GO:0046983">
    <property type="term" value="F:protein dimerization activity"/>
    <property type="evidence" value="ECO:0007669"/>
    <property type="project" value="InterPro"/>
</dbReference>
<dbReference type="InterPro" id="IPR036879">
    <property type="entry name" value="TF_MADSbox_sf"/>
</dbReference>
<feature type="region of interest" description="Disordered" evidence="6">
    <location>
        <begin position="124"/>
        <end position="263"/>
    </location>
</feature>
<evidence type="ECO:0000256" key="2">
    <source>
        <dbReference type="ARBA" id="ARBA00023015"/>
    </source>
</evidence>
<keyword evidence="4" id="KW-0804">Transcription</keyword>
<dbReference type="PANTHER" id="PTHR11945:SF629">
    <property type="entry name" value="OS02G0164450 PROTEIN"/>
    <property type="match status" value="1"/>
</dbReference>
<feature type="compositionally biased region" description="Low complexity" evidence="6">
    <location>
        <begin position="242"/>
        <end position="251"/>
    </location>
</feature>
<evidence type="ECO:0000313" key="8">
    <source>
        <dbReference type="EMBL" id="MQL85448.1"/>
    </source>
</evidence>
<dbReference type="PRINTS" id="PR00404">
    <property type="entry name" value="MADSDOMAIN"/>
</dbReference>
<dbReference type="SMART" id="SM00432">
    <property type="entry name" value="MADS"/>
    <property type="match status" value="1"/>
</dbReference>
<dbReference type="Gene3D" id="3.40.1810.10">
    <property type="entry name" value="Transcription factor, MADS-box"/>
    <property type="match status" value="1"/>
</dbReference>
<feature type="region of interest" description="Disordered" evidence="6">
    <location>
        <begin position="308"/>
        <end position="344"/>
    </location>
</feature>
<dbReference type="InterPro" id="IPR002100">
    <property type="entry name" value="TF_MADSbox"/>
</dbReference>
<dbReference type="SUPFAM" id="SSF55455">
    <property type="entry name" value="SRF-like"/>
    <property type="match status" value="1"/>
</dbReference>
<feature type="compositionally biased region" description="Pro residues" evidence="6">
    <location>
        <begin position="311"/>
        <end position="327"/>
    </location>
</feature>
<feature type="compositionally biased region" description="Basic and acidic residues" evidence="6">
    <location>
        <begin position="253"/>
        <end position="263"/>
    </location>
</feature>
<keyword evidence="2" id="KW-0805">Transcription regulation</keyword>
<keyword evidence="5" id="KW-0539">Nucleus</keyword>
<gene>
    <name evidence="8" type="ORF">Taro_017969</name>
</gene>
<evidence type="ECO:0000256" key="3">
    <source>
        <dbReference type="ARBA" id="ARBA00023125"/>
    </source>
</evidence>
<dbReference type="GO" id="GO:0005634">
    <property type="term" value="C:nucleus"/>
    <property type="evidence" value="ECO:0007669"/>
    <property type="project" value="UniProtKB-SubCell"/>
</dbReference>
<dbReference type="Proteomes" id="UP000652761">
    <property type="component" value="Unassembled WGS sequence"/>
</dbReference>
<reference evidence="8" key="1">
    <citation type="submission" date="2017-07" db="EMBL/GenBank/DDBJ databases">
        <title>Taro Niue Genome Assembly and Annotation.</title>
        <authorList>
            <person name="Atibalentja N."/>
            <person name="Keating K."/>
            <person name="Fields C.J."/>
        </authorList>
    </citation>
    <scope>NUCLEOTIDE SEQUENCE</scope>
    <source>
        <strain evidence="8">Niue_2</strain>
        <tissue evidence="8">Leaf</tissue>
    </source>
</reference>
<accession>A0A843UPN6</accession>